<proteinExistence type="predicted"/>
<feature type="compositionally biased region" description="Low complexity" evidence="1">
    <location>
        <begin position="1"/>
        <end position="14"/>
    </location>
</feature>
<dbReference type="OrthoDB" id="3546241at2759"/>
<reference evidence="3" key="1">
    <citation type="journal article" date="2017" name="Genome Biol. Evol.">
        <title>The complete genome sequence of the phytopathogenic fungus Sclerotinia sclerotiorum reveals insights into the genome architecture of broad host range pathogens.</title>
        <authorList>
            <person name="Derbyshire M."/>
            <person name="Denton-Giles M."/>
            <person name="Hegedus D."/>
            <person name="Seifbarghy S."/>
            <person name="Rollins J."/>
            <person name="van Kan J."/>
            <person name="Seidl M.F."/>
            <person name="Faino L."/>
            <person name="Mbengue M."/>
            <person name="Navaud O."/>
            <person name="Raffaele S."/>
            <person name="Hammond-Kosack K."/>
            <person name="Heard S."/>
            <person name="Oliver R."/>
        </authorList>
    </citation>
    <scope>NUCLEOTIDE SEQUENCE [LARGE SCALE GENOMIC DNA]</scope>
    <source>
        <strain evidence="3">ATCC 18683 / 1980 / Ss-1</strain>
    </source>
</reference>
<dbReference type="VEuPathDB" id="FungiDB:sscle_04g035150"/>
<sequence length="184" mass="19912">MSTSPTPKTTSRPSKFIEGPPLTSRTPNLAQTDEQLQIILLEMDSYETSRQSQRKSKSRSSSSSSSNSNSSHSSTGSTSSIPFFTSASKRASHDYSPSIFTPHTSASNKRFSGARASFDMSNPFTSSESTLGRSRGSTIESMNGSGILDEGPMKDAQILGMKIKGRLRAWSRAKDEGVRPFVNT</sequence>
<evidence type="ECO:0000313" key="2">
    <source>
        <dbReference type="EMBL" id="APA08745.1"/>
    </source>
</evidence>
<dbReference type="EMBL" id="CP017817">
    <property type="protein sequence ID" value="APA08745.1"/>
    <property type="molecule type" value="Genomic_DNA"/>
</dbReference>
<protein>
    <submittedName>
        <fullName evidence="2">Uncharacterized protein</fullName>
    </submittedName>
</protein>
<dbReference type="OMA" id="DSYESSH"/>
<feature type="compositionally biased region" description="Low complexity" evidence="1">
    <location>
        <begin position="59"/>
        <end position="80"/>
    </location>
</feature>
<dbReference type="RefSeq" id="XP_001596301.1">
    <property type="nucleotide sequence ID" value="XM_001596251.1"/>
</dbReference>
<dbReference type="AlphaFoldDB" id="A0A1D9Q1D1"/>
<dbReference type="KEGG" id="ssl:SS1G_02521"/>
<accession>A0A1D9Q1D1</accession>
<gene>
    <name evidence="2" type="ORF">sscle_04g035150</name>
</gene>
<evidence type="ECO:0000313" key="3">
    <source>
        <dbReference type="Proteomes" id="UP000177798"/>
    </source>
</evidence>
<organism evidence="2 3">
    <name type="scientific">Sclerotinia sclerotiorum (strain ATCC 18683 / 1980 / Ss-1)</name>
    <name type="common">White mold</name>
    <name type="synonym">Whetzelinia sclerotiorum</name>
    <dbReference type="NCBI Taxonomy" id="665079"/>
    <lineage>
        <taxon>Eukaryota</taxon>
        <taxon>Fungi</taxon>
        <taxon>Dikarya</taxon>
        <taxon>Ascomycota</taxon>
        <taxon>Pezizomycotina</taxon>
        <taxon>Leotiomycetes</taxon>
        <taxon>Helotiales</taxon>
        <taxon>Sclerotiniaceae</taxon>
        <taxon>Sclerotinia</taxon>
    </lineage>
</organism>
<feature type="compositionally biased region" description="Polar residues" evidence="1">
    <location>
        <begin position="119"/>
        <end position="137"/>
    </location>
</feature>
<name>A0A1D9Q1D1_SCLS1</name>
<feature type="region of interest" description="Disordered" evidence="1">
    <location>
        <begin position="1"/>
        <end position="81"/>
    </location>
</feature>
<evidence type="ECO:0000256" key="1">
    <source>
        <dbReference type="SAM" id="MobiDB-lite"/>
    </source>
</evidence>
<feature type="region of interest" description="Disordered" evidence="1">
    <location>
        <begin position="116"/>
        <end position="137"/>
    </location>
</feature>
<feature type="compositionally biased region" description="Polar residues" evidence="1">
    <location>
        <begin position="23"/>
        <end position="35"/>
    </location>
</feature>
<dbReference type="Proteomes" id="UP000177798">
    <property type="component" value="Chromosome 4"/>
</dbReference>